<keyword evidence="1" id="KW-0862">Zinc</keyword>
<name>A0A5K1F5A4_9MAGN</name>
<dbReference type="EMBL" id="LR721785">
    <property type="protein sequence ID" value="VVW58635.1"/>
    <property type="molecule type" value="Genomic_DNA"/>
</dbReference>
<dbReference type="InterPro" id="IPR036875">
    <property type="entry name" value="Znf_CCHC_sf"/>
</dbReference>
<evidence type="ECO:0000256" key="1">
    <source>
        <dbReference type="PROSITE-ProRule" id="PRU00047"/>
    </source>
</evidence>
<keyword evidence="1" id="KW-0863">Zinc-finger</keyword>
<protein>
    <recommendedName>
        <fullName evidence="2">CCHC-type domain-containing protein</fullName>
    </recommendedName>
</protein>
<reference evidence="3" key="1">
    <citation type="submission" date="2019-09" db="EMBL/GenBank/DDBJ databases">
        <authorList>
            <person name="Zhang L."/>
        </authorList>
    </citation>
    <scope>NUCLEOTIDE SEQUENCE</scope>
</reference>
<dbReference type="PANTHER" id="PTHR34222">
    <property type="entry name" value="GAG_PRE-INTEGRS DOMAIN-CONTAINING PROTEIN"/>
    <property type="match status" value="1"/>
</dbReference>
<proteinExistence type="predicted"/>
<organism evidence="3">
    <name type="scientific">Nymphaea colorata</name>
    <name type="common">pocket water lily</name>
    <dbReference type="NCBI Taxonomy" id="210225"/>
    <lineage>
        <taxon>Eukaryota</taxon>
        <taxon>Viridiplantae</taxon>
        <taxon>Streptophyta</taxon>
        <taxon>Embryophyta</taxon>
        <taxon>Tracheophyta</taxon>
        <taxon>Spermatophyta</taxon>
        <taxon>Magnoliopsida</taxon>
        <taxon>Nymphaeales</taxon>
        <taxon>Nymphaeaceae</taxon>
        <taxon>Nymphaea</taxon>
    </lineage>
</organism>
<dbReference type="PANTHER" id="PTHR34222:SF95">
    <property type="entry name" value="RRNA 2'-O-METHYLTRANSFERASE FIBRILLARIN-LIKE ISOFORM X1"/>
    <property type="match status" value="1"/>
</dbReference>
<dbReference type="Gramene" id="NC7G0031580.1">
    <property type="protein sequence ID" value="NC7G0031580.1:cds"/>
    <property type="gene ID" value="NC7G0031580"/>
</dbReference>
<gene>
    <name evidence="3" type="ORF">NYM_LOCUS22829</name>
</gene>
<evidence type="ECO:0000313" key="3">
    <source>
        <dbReference type="EMBL" id="VVW58635.1"/>
    </source>
</evidence>
<dbReference type="GO" id="GO:0008270">
    <property type="term" value="F:zinc ion binding"/>
    <property type="evidence" value="ECO:0007669"/>
    <property type="project" value="UniProtKB-KW"/>
</dbReference>
<dbReference type="SUPFAM" id="SSF57756">
    <property type="entry name" value="Retrovirus zinc finger-like domains"/>
    <property type="match status" value="1"/>
</dbReference>
<keyword evidence="1" id="KW-0479">Metal-binding</keyword>
<dbReference type="InterPro" id="IPR001878">
    <property type="entry name" value="Znf_CCHC"/>
</dbReference>
<dbReference type="PROSITE" id="PS50158">
    <property type="entry name" value="ZF_CCHC"/>
    <property type="match status" value="1"/>
</dbReference>
<feature type="domain" description="CCHC-type" evidence="2">
    <location>
        <begin position="84"/>
        <end position="97"/>
    </location>
</feature>
<accession>A0A5K1F5A4</accession>
<sequence length="164" mass="17077">MVAKFLQGLSSEYAVAKAQMLTGAEIPDLAEAYNKLSRLAVTLSSPASDIHASALAASGGRGRGLFRGRGMGRGSGGGRGRFQCTYCGKIGHLEDRCWDKHGRPTAAPSLGRNVTSKLGKNSLQSSIGAAQAASSVVDGSLSSSQPETMTVSINKSEYEDFLAH</sequence>
<evidence type="ECO:0000259" key="2">
    <source>
        <dbReference type="PROSITE" id="PS50158"/>
    </source>
</evidence>
<dbReference type="GO" id="GO:0003676">
    <property type="term" value="F:nucleic acid binding"/>
    <property type="evidence" value="ECO:0007669"/>
    <property type="project" value="InterPro"/>
</dbReference>
<dbReference type="AlphaFoldDB" id="A0A5K1F5A4"/>